<evidence type="ECO:0000256" key="4">
    <source>
        <dbReference type="RuleBase" id="RU003495"/>
    </source>
</evidence>
<keyword evidence="8" id="KW-1185">Reference proteome</keyword>
<feature type="compositionally biased region" description="Polar residues" evidence="5">
    <location>
        <begin position="1"/>
        <end position="16"/>
    </location>
</feature>
<dbReference type="Gene3D" id="2.40.40.10">
    <property type="entry name" value="RlpA-like domain"/>
    <property type="match status" value="1"/>
</dbReference>
<name>A0ABZ3CP75_9GAMM</name>
<dbReference type="InterPro" id="IPR012997">
    <property type="entry name" value="RplA"/>
</dbReference>
<evidence type="ECO:0000256" key="5">
    <source>
        <dbReference type="SAM" id="MobiDB-lite"/>
    </source>
</evidence>
<dbReference type="EC" id="4.2.2.-" evidence="3"/>
<dbReference type="CDD" id="cd22268">
    <property type="entry name" value="DPBB_RlpA-like"/>
    <property type="match status" value="1"/>
</dbReference>
<keyword evidence="2 3" id="KW-0961">Cell wall biogenesis/degradation</keyword>
<evidence type="ECO:0000256" key="2">
    <source>
        <dbReference type="ARBA" id="ARBA00023316"/>
    </source>
</evidence>
<evidence type="ECO:0000256" key="1">
    <source>
        <dbReference type="ARBA" id="ARBA00023239"/>
    </source>
</evidence>
<evidence type="ECO:0000259" key="6">
    <source>
        <dbReference type="Pfam" id="PF03330"/>
    </source>
</evidence>
<dbReference type="Proteomes" id="UP001453229">
    <property type="component" value="Chromosome"/>
</dbReference>
<evidence type="ECO:0000256" key="3">
    <source>
        <dbReference type="HAMAP-Rule" id="MF_02071"/>
    </source>
</evidence>
<dbReference type="InterPro" id="IPR009009">
    <property type="entry name" value="RlpA-like_DPBB"/>
</dbReference>
<dbReference type="NCBIfam" id="TIGR00413">
    <property type="entry name" value="rlpA"/>
    <property type="match status" value="1"/>
</dbReference>
<dbReference type="RefSeq" id="WP_342594173.1">
    <property type="nucleotide sequence ID" value="NZ_CP151919.1"/>
</dbReference>
<feature type="domain" description="RlpA-like protein double-psi beta-barrel" evidence="6">
    <location>
        <begin position="102"/>
        <end position="185"/>
    </location>
</feature>
<feature type="region of interest" description="Disordered" evidence="5">
    <location>
        <begin position="1"/>
        <end position="22"/>
    </location>
</feature>
<feature type="region of interest" description="Disordered" evidence="5">
    <location>
        <begin position="37"/>
        <end position="96"/>
    </location>
</feature>
<reference evidence="7 8" key="1">
    <citation type="submission" date="2024-04" db="EMBL/GenBank/DDBJ databases">
        <title>Salinicola lusitanus LLJ914,a marine bacterium isolated from the Okinawa Trough.</title>
        <authorList>
            <person name="Li J."/>
        </authorList>
    </citation>
    <scope>NUCLEOTIDE SEQUENCE [LARGE SCALE GENOMIC DNA]</scope>
    <source>
        <strain evidence="7 8">LLJ914</strain>
    </source>
</reference>
<feature type="compositionally biased region" description="Low complexity" evidence="5">
    <location>
        <begin position="54"/>
        <end position="67"/>
    </location>
</feature>
<dbReference type="SUPFAM" id="SSF50685">
    <property type="entry name" value="Barwin-like endoglucanases"/>
    <property type="match status" value="1"/>
</dbReference>
<evidence type="ECO:0000313" key="7">
    <source>
        <dbReference type="EMBL" id="XAD52921.1"/>
    </source>
</evidence>
<comment type="function">
    <text evidence="3">Lytic transglycosylase with a strong preference for naked glycan strands that lack stem peptides.</text>
</comment>
<proteinExistence type="inferred from homology"/>
<dbReference type="PANTHER" id="PTHR34183:SF8">
    <property type="entry name" value="ENDOLYTIC PEPTIDOGLYCAN TRANSGLYCOSYLASE RLPA-RELATED"/>
    <property type="match status" value="1"/>
</dbReference>
<sequence length="191" mass="19878">MMTTDSADAVTGSPNRPRSRKRLLAAALMSILLAGCATNPHPPGWDSPSSGQPASAATSAKASAKSGAKSKKAMGNDPGAVSGDEQARSAQPTGKKRLGEATFYASYFEGRLTASGEPYDSQAMTAAHKTLPFGTRVKVTALDSGESTVVRINDRGPFVDGRIIDLSRKAAEQLGMIQDGAADVQLQILEQ</sequence>
<gene>
    <name evidence="3" type="primary">rlpA</name>
    <name evidence="7" type="ORF">AAGT95_13830</name>
</gene>
<organism evidence="7 8">
    <name type="scientific">Salinicola lusitanus</name>
    <dbReference type="NCBI Taxonomy" id="1949085"/>
    <lineage>
        <taxon>Bacteria</taxon>
        <taxon>Pseudomonadati</taxon>
        <taxon>Pseudomonadota</taxon>
        <taxon>Gammaproteobacteria</taxon>
        <taxon>Oceanospirillales</taxon>
        <taxon>Halomonadaceae</taxon>
        <taxon>Salinicola</taxon>
    </lineage>
</organism>
<dbReference type="HAMAP" id="MF_02071">
    <property type="entry name" value="RlpA"/>
    <property type="match status" value="1"/>
</dbReference>
<dbReference type="InterPro" id="IPR036908">
    <property type="entry name" value="RlpA-like_sf"/>
</dbReference>
<dbReference type="PANTHER" id="PTHR34183">
    <property type="entry name" value="ENDOLYTIC PEPTIDOGLYCAN TRANSGLYCOSYLASE RLPA"/>
    <property type="match status" value="1"/>
</dbReference>
<accession>A0ABZ3CP75</accession>
<protein>
    <recommendedName>
        <fullName evidence="3">Endolytic peptidoglycan transglycosylase RlpA</fullName>
        <ecNumber evidence="3">4.2.2.-</ecNumber>
    </recommendedName>
</protein>
<keyword evidence="1 3" id="KW-0456">Lyase</keyword>
<dbReference type="EMBL" id="CP151919">
    <property type="protein sequence ID" value="XAD52921.1"/>
    <property type="molecule type" value="Genomic_DNA"/>
</dbReference>
<dbReference type="InterPro" id="IPR034718">
    <property type="entry name" value="RlpA"/>
</dbReference>
<evidence type="ECO:0000313" key="8">
    <source>
        <dbReference type="Proteomes" id="UP001453229"/>
    </source>
</evidence>
<dbReference type="Pfam" id="PF03330">
    <property type="entry name" value="DPBB_1"/>
    <property type="match status" value="1"/>
</dbReference>
<comment type="similarity">
    <text evidence="3 4">Belongs to the RlpA family.</text>
</comment>